<dbReference type="EMBL" id="JAMGBC010000001">
    <property type="protein sequence ID" value="MCL6678014.1"/>
    <property type="molecule type" value="Genomic_DNA"/>
</dbReference>
<evidence type="ECO:0000313" key="2">
    <source>
        <dbReference type="EMBL" id="MCL6678014.1"/>
    </source>
</evidence>
<reference evidence="2" key="1">
    <citation type="submission" date="2022-05" db="EMBL/GenBank/DDBJ databases">
        <authorList>
            <person name="Jo J.-H."/>
            <person name="Im W.-T."/>
        </authorList>
    </citation>
    <scope>NUCLEOTIDE SEQUENCE</scope>
    <source>
        <strain evidence="2">RG327</strain>
    </source>
</reference>
<sequence>MTDRETYLTRAAEARKDAESTSLDNVRDRCLRSAAAWTAMAERAERTEKMRATLAADKAKTLAEEAKK</sequence>
<comment type="caution">
    <text evidence="2">The sequence shown here is derived from an EMBL/GenBank/DDBJ whole genome shotgun (WGS) entry which is preliminary data.</text>
</comment>
<feature type="region of interest" description="Disordered" evidence="1">
    <location>
        <begin position="1"/>
        <end position="24"/>
    </location>
</feature>
<keyword evidence="3" id="KW-1185">Reference proteome</keyword>
<organism evidence="2 3">
    <name type="scientific">Sphingomonas anseongensis</name>
    <dbReference type="NCBI Taxonomy" id="2908207"/>
    <lineage>
        <taxon>Bacteria</taxon>
        <taxon>Pseudomonadati</taxon>
        <taxon>Pseudomonadota</taxon>
        <taxon>Alphaproteobacteria</taxon>
        <taxon>Sphingomonadales</taxon>
        <taxon>Sphingomonadaceae</taxon>
        <taxon>Sphingomonas</taxon>
    </lineage>
</organism>
<protein>
    <submittedName>
        <fullName evidence="2">Uncharacterized protein</fullName>
    </submittedName>
</protein>
<evidence type="ECO:0000313" key="3">
    <source>
        <dbReference type="Proteomes" id="UP001165343"/>
    </source>
</evidence>
<name>A0ABT0RCM5_9SPHN</name>
<evidence type="ECO:0000256" key="1">
    <source>
        <dbReference type="SAM" id="MobiDB-lite"/>
    </source>
</evidence>
<dbReference type="Proteomes" id="UP001165343">
    <property type="component" value="Unassembled WGS sequence"/>
</dbReference>
<dbReference type="RefSeq" id="WP_249866992.1">
    <property type="nucleotide sequence ID" value="NZ_JAMGBC010000001.1"/>
</dbReference>
<gene>
    <name evidence="2" type="ORF">LZ519_01580</name>
</gene>
<proteinExistence type="predicted"/>
<accession>A0ABT0RCM5</accession>